<gene>
    <name evidence="7" type="ORF">DC094_12435</name>
</gene>
<evidence type="ECO:0000256" key="3">
    <source>
        <dbReference type="ARBA" id="ARBA00022691"/>
    </source>
</evidence>
<dbReference type="SMART" id="SM01144">
    <property type="entry name" value="DTW"/>
    <property type="match status" value="1"/>
</dbReference>
<dbReference type="InterPro" id="IPR005636">
    <property type="entry name" value="DTW"/>
</dbReference>
<keyword evidence="2" id="KW-0808">Transferase</keyword>
<dbReference type="Proteomes" id="UP000244906">
    <property type="component" value="Unassembled WGS sequence"/>
</dbReference>
<sequence>MTAIREPKSKLLLKRLGKVLVVKLMLPIRFFLLVIGKTMGREVCKVCFRPQAVCLCQWLPRCDKRIDNSISLLILQTPAEARHPLNTGRLLKLGLCNCELVVSKSFNQYQRLQDKLANYQNPWLVFPSDEAVAVGSAGFQQQVMPKVQPDLLVLLDATWRKAKAMYLESDDLKSLPCLKLEQLEQGNYRIRSTKIADGLSTLEAACCLLQRIENNKNDYRPLRRVMDKMIDMQIDAMGEQTYRKNYLE</sequence>
<dbReference type="GO" id="GO:0008033">
    <property type="term" value="P:tRNA processing"/>
    <property type="evidence" value="ECO:0007669"/>
    <property type="project" value="UniProtKB-KW"/>
</dbReference>
<keyword evidence="4" id="KW-0819">tRNA processing</keyword>
<reference evidence="7 8" key="1">
    <citation type="submission" date="2018-04" db="EMBL/GenBank/DDBJ databases">
        <title>Thalassorhabdus spongiae gen. nov., sp. nov., isolated from a marine sponge in South-West Iceland.</title>
        <authorList>
            <person name="Knobloch S."/>
            <person name="Daussin A."/>
            <person name="Johannsson R."/>
            <person name="Marteinsson V.T."/>
        </authorList>
    </citation>
    <scope>NUCLEOTIDE SEQUENCE [LARGE SCALE GENOMIC DNA]</scope>
    <source>
        <strain evidence="7 8">Hp12</strain>
    </source>
</reference>
<comment type="similarity">
    <text evidence="5">Belongs to the TDD superfamily. DTWD2 family.</text>
</comment>
<dbReference type="OrthoDB" id="268835at2"/>
<dbReference type="GO" id="GO:0016432">
    <property type="term" value="F:tRNA-uridine aminocarboxypropyltransferase activity"/>
    <property type="evidence" value="ECO:0007669"/>
    <property type="project" value="UniProtKB-EC"/>
</dbReference>
<protein>
    <recommendedName>
        <fullName evidence="1">tRNA-uridine aminocarboxypropyltransferase</fullName>
        <ecNumber evidence="1">2.5.1.25</ecNumber>
    </recommendedName>
</protein>
<dbReference type="PANTHER" id="PTHR21392">
    <property type="entry name" value="TRNA-URIDINE AMINOCARBOXYPROPYLTRANSFERASE 2"/>
    <property type="match status" value="1"/>
</dbReference>
<dbReference type="RefSeq" id="WP_116687415.1">
    <property type="nucleotide sequence ID" value="NZ_CAWNYD010000004.1"/>
</dbReference>
<dbReference type="InterPro" id="IPR039262">
    <property type="entry name" value="DTWD2/TAPT"/>
</dbReference>
<evidence type="ECO:0000256" key="5">
    <source>
        <dbReference type="ARBA" id="ARBA00034489"/>
    </source>
</evidence>
<dbReference type="PANTHER" id="PTHR21392:SF0">
    <property type="entry name" value="TRNA-URIDINE AMINOCARBOXYPROPYLTRANSFERASE 2"/>
    <property type="match status" value="1"/>
</dbReference>
<evidence type="ECO:0000313" key="7">
    <source>
        <dbReference type="EMBL" id="PVZ69033.1"/>
    </source>
</evidence>
<evidence type="ECO:0000313" key="8">
    <source>
        <dbReference type="Proteomes" id="UP000244906"/>
    </source>
</evidence>
<evidence type="ECO:0000256" key="2">
    <source>
        <dbReference type="ARBA" id="ARBA00022679"/>
    </source>
</evidence>
<keyword evidence="3" id="KW-0949">S-adenosyl-L-methionine</keyword>
<evidence type="ECO:0000256" key="4">
    <source>
        <dbReference type="ARBA" id="ARBA00022694"/>
    </source>
</evidence>
<dbReference type="AlphaFoldDB" id="A0A2V1GVQ4"/>
<evidence type="ECO:0000256" key="1">
    <source>
        <dbReference type="ARBA" id="ARBA00012386"/>
    </source>
</evidence>
<organism evidence="7 8">
    <name type="scientific">Pelagibaculum spongiae</name>
    <dbReference type="NCBI Taxonomy" id="2080658"/>
    <lineage>
        <taxon>Bacteria</taxon>
        <taxon>Pseudomonadati</taxon>
        <taxon>Pseudomonadota</taxon>
        <taxon>Gammaproteobacteria</taxon>
        <taxon>Oceanospirillales</taxon>
        <taxon>Pelagibaculum</taxon>
    </lineage>
</organism>
<dbReference type="EMBL" id="QDDL01000004">
    <property type="protein sequence ID" value="PVZ69033.1"/>
    <property type="molecule type" value="Genomic_DNA"/>
</dbReference>
<proteinExistence type="inferred from homology"/>
<accession>A0A2V1GVQ4</accession>
<feature type="domain" description="DTW" evidence="6">
    <location>
        <begin position="40"/>
        <end position="238"/>
    </location>
</feature>
<keyword evidence="8" id="KW-1185">Reference proteome</keyword>
<comment type="caution">
    <text evidence="7">The sequence shown here is derived from an EMBL/GenBank/DDBJ whole genome shotgun (WGS) entry which is preliminary data.</text>
</comment>
<dbReference type="Pfam" id="PF03942">
    <property type="entry name" value="DTW"/>
    <property type="match status" value="1"/>
</dbReference>
<name>A0A2V1GVQ4_9GAMM</name>
<evidence type="ECO:0000259" key="6">
    <source>
        <dbReference type="SMART" id="SM01144"/>
    </source>
</evidence>
<dbReference type="EC" id="2.5.1.25" evidence="1"/>